<organism evidence="8 9">
    <name type="scientific">Noviherbaspirillum aridicola</name>
    <dbReference type="NCBI Taxonomy" id="2849687"/>
    <lineage>
        <taxon>Bacteria</taxon>
        <taxon>Pseudomonadati</taxon>
        <taxon>Pseudomonadota</taxon>
        <taxon>Betaproteobacteria</taxon>
        <taxon>Burkholderiales</taxon>
        <taxon>Oxalobacteraceae</taxon>
        <taxon>Noviherbaspirillum</taxon>
    </lineage>
</organism>
<keyword evidence="9" id="KW-1185">Reference proteome</keyword>
<protein>
    <submittedName>
        <fullName evidence="8">Biofilm formation methyltransferase WspC</fullName>
    </submittedName>
</protein>
<dbReference type="EMBL" id="BPMK01000008">
    <property type="protein sequence ID" value="GIZ52006.1"/>
    <property type="molecule type" value="Genomic_DNA"/>
</dbReference>
<dbReference type="SUPFAM" id="SSF48452">
    <property type="entry name" value="TPR-like"/>
    <property type="match status" value="1"/>
</dbReference>
<dbReference type="Proteomes" id="UP000887222">
    <property type="component" value="Unassembled WGS sequence"/>
</dbReference>
<dbReference type="Gene3D" id="1.25.40.10">
    <property type="entry name" value="Tetratricopeptide repeat domain"/>
    <property type="match status" value="1"/>
</dbReference>
<dbReference type="PANTHER" id="PTHR24422:SF19">
    <property type="entry name" value="CHEMOTAXIS PROTEIN METHYLTRANSFERASE"/>
    <property type="match status" value="1"/>
</dbReference>
<keyword evidence="2" id="KW-0808">Transferase</keyword>
<dbReference type="InterPro" id="IPR013105">
    <property type="entry name" value="TPR_2"/>
</dbReference>
<keyword evidence="1 8" id="KW-0489">Methyltransferase</keyword>
<dbReference type="PANTHER" id="PTHR24422">
    <property type="entry name" value="CHEMOTAXIS PROTEIN METHYLTRANSFERASE"/>
    <property type="match status" value="1"/>
</dbReference>
<evidence type="ECO:0000256" key="6">
    <source>
        <dbReference type="PROSITE-ProRule" id="PRU00339"/>
    </source>
</evidence>
<reference evidence="8 9" key="1">
    <citation type="journal article" date="2022" name="Int. J. Syst. Evol. Microbiol.">
        <title>Noviherbaspirillum aridicola sp. nov., isolated from an arid soil in Pakistan.</title>
        <authorList>
            <person name="Khan I.U."/>
            <person name="Saqib M."/>
            <person name="Amin A."/>
            <person name="Hussain F."/>
            <person name="Li L."/>
            <person name="Liu Y.H."/>
            <person name="Fang B.Z."/>
            <person name="Ahmed I."/>
            <person name="Li W.J."/>
        </authorList>
    </citation>
    <scope>NUCLEOTIDE SEQUENCE [LARGE SCALE GENOMIC DNA]</scope>
    <source>
        <strain evidence="8 9">NCCP-691</strain>
    </source>
</reference>
<dbReference type="InterPro" id="IPR022642">
    <property type="entry name" value="CheR_C"/>
</dbReference>
<dbReference type="InterPro" id="IPR050903">
    <property type="entry name" value="Bact_Chemotaxis_MeTrfase"/>
</dbReference>
<feature type="repeat" description="TPR" evidence="6">
    <location>
        <begin position="334"/>
        <end position="367"/>
    </location>
</feature>
<evidence type="ECO:0000256" key="2">
    <source>
        <dbReference type="ARBA" id="ARBA00022679"/>
    </source>
</evidence>
<evidence type="ECO:0000256" key="4">
    <source>
        <dbReference type="ARBA" id="ARBA00022737"/>
    </source>
</evidence>
<dbReference type="PROSITE" id="PS50005">
    <property type="entry name" value="TPR"/>
    <property type="match status" value="1"/>
</dbReference>
<dbReference type="PROSITE" id="PS50123">
    <property type="entry name" value="CHER"/>
    <property type="match status" value="1"/>
</dbReference>
<evidence type="ECO:0000256" key="3">
    <source>
        <dbReference type="ARBA" id="ARBA00022691"/>
    </source>
</evidence>
<sequence length="408" mass="45587">MSASRLLQVLRQRTGIDLTPASLQAAVRQRARTRRINDAAAYESEALRDEAELQALIDLVVVPESWFFRDEEAFAAAVRFLRERLADHGRTRALCVPCAAGEEPYSLAIALREAGIDGEACEIDALDISPQAIERARAGVYSRNAFRSRDLSFRGRHFSPAADGWRLHEEIRRRVRFACGSLLALSPPDPSLRYDLVFCRNLLIYFDAPTQALAAARLRGLLHDDGMLFAGYAETMPLSQHGFRLQPIARAFAMTKAAAVSEPRPRAIEQAFPRRRPPFPAVAPLAAPAMRTPLRRQDDAHDLLAQARALADRGAVREAQAACRRCLEQAPDVPEAWFLLGLLSEQQQDAAQAIHCLKRAVYLEPDHYEALCHLALLAERQGDQAQAQRCRRRAARVHDRLAAKQVNR</sequence>
<dbReference type="InterPro" id="IPR019734">
    <property type="entry name" value="TPR_rpt"/>
</dbReference>
<dbReference type="SMART" id="SM00028">
    <property type="entry name" value="TPR"/>
    <property type="match status" value="3"/>
</dbReference>
<evidence type="ECO:0000313" key="9">
    <source>
        <dbReference type="Proteomes" id="UP000887222"/>
    </source>
</evidence>
<proteinExistence type="predicted"/>
<keyword evidence="5 6" id="KW-0802">TPR repeat</keyword>
<dbReference type="Pfam" id="PF01739">
    <property type="entry name" value="CheR"/>
    <property type="match status" value="1"/>
</dbReference>
<evidence type="ECO:0000256" key="5">
    <source>
        <dbReference type="ARBA" id="ARBA00022803"/>
    </source>
</evidence>
<keyword evidence="4" id="KW-0677">Repeat</keyword>
<keyword evidence="3" id="KW-0949">S-adenosyl-L-methionine</keyword>
<evidence type="ECO:0000259" key="7">
    <source>
        <dbReference type="PROSITE" id="PS50123"/>
    </source>
</evidence>
<dbReference type="InterPro" id="IPR029063">
    <property type="entry name" value="SAM-dependent_MTases_sf"/>
</dbReference>
<dbReference type="SUPFAM" id="SSF53335">
    <property type="entry name" value="S-adenosyl-L-methionine-dependent methyltransferases"/>
    <property type="match status" value="1"/>
</dbReference>
<name>A0ABQ4Q482_9BURK</name>
<evidence type="ECO:0000256" key="1">
    <source>
        <dbReference type="ARBA" id="ARBA00022603"/>
    </source>
</evidence>
<dbReference type="InterPro" id="IPR011990">
    <property type="entry name" value="TPR-like_helical_dom_sf"/>
</dbReference>
<feature type="domain" description="CheR-type methyltransferase" evidence="7">
    <location>
        <begin position="1"/>
        <end position="237"/>
    </location>
</feature>
<evidence type="ECO:0000313" key="8">
    <source>
        <dbReference type="EMBL" id="GIZ52006.1"/>
    </source>
</evidence>
<accession>A0ABQ4Q482</accession>
<dbReference type="Pfam" id="PF07719">
    <property type="entry name" value="TPR_2"/>
    <property type="match status" value="1"/>
</dbReference>
<comment type="caution">
    <text evidence="8">The sequence shown here is derived from an EMBL/GenBank/DDBJ whole genome shotgun (WGS) entry which is preliminary data.</text>
</comment>
<dbReference type="SMART" id="SM00138">
    <property type="entry name" value="MeTrc"/>
    <property type="match status" value="1"/>
</dbReference>
<dbReference type="PRINTS" id="PR00996">
    <property type="entry name" value="CHERMTFRASE"/>
</dbReference>
<dbReference type="InterPro" id="IPR000780">
    <property type="entry name" value="CheR_MeTrfase"/>
</dbReference>
<dbReference type="Gene3D" id="3.40.50.150">
    <property type="entry name" value="Vaccinia Virus protein VP39"/>
    <property type="match status" value="1"/>
</dbReference>
<dbReference type="GO" id="GO:0008168">
    <property type="term" value="F:methyltransferase activity"/>
    <property type="evidence" value="ECO:0007669"/>
    <property type="project" value="UniProtKB-KW"/>
</dbReference>
<gene>
    <name evidence="8" type="primary">wspC</name>
    <name evidence="8" type="ORF">NCCP691_20200</name>
</gene>
<dbReference type="RefSeq" id="WP_220808174.1">
    <property type="nucleotide sequence ID" value="NZ_BPMK01000008.1"/>
</dbReference>
<dbReference type="GO" id="GO:0032259">
    <property type="term" value="P:methylation"/>
    <property type="evidence" value="ECO:0007669"/>
    <property type="project" value="UniProtKB-KW"/>
</dbReference>